<keyword evidence="1" id="KW-0175">Coiled coil</keyword>
<comment type="caution">
    <text evidence="2">The sequence shown here is derived from an EMBL/GenBank/DDBJ whole genome shotgun (WGS) entry which is preliminary data.</text>
</comment>
<dbReference type="EMBL" id="JBEVYD010000005">
    <property type="protein sequence ID" value="KAL3232225.1"/>
    <property type="molecule type" value="Genomic_DNA"/>
</dbReference>
<feature type="coiled-coil region" evidence="1">
    <location>
        <begin position="110"/>
        <end position="172"/>
    </location>
</feature>
<dbReference type="Gene3D" id="6.10.140.1020">
    <property type="match status" value="1"/>
</dbReference>
<accession>A0ABR4NU18</accession>
<gene>
    <name evidence="2" type="ORF">RNJ44_04141</name>
</gene>
<organism evidence="2 3">
    <name type="scientific">Nakaseomyces bracarensis</name>
    <dbReference type="NCBI Taxonomy" id="273131"/>
    <lineage>
        <taxon>Eukaryota</taxon>
        <taxon>Fungi</taxon>
        <taxon>Dikarya</taxon>
        <taxon>Ascomycota</taxon>
        <taxon>Saccharomycotina</taxon>
        <taxon>Saccharomycetes</taxon>
        <taxon>Saccharomycetales</taxon>
        <taxon>Saccharomycetaceae</taxon>
        <taxon>Nakaseomyces</taxon>
    </lineage>
</organism>
<feature type="coiled-coil region" evidence="1">
    <location>
        <begin position="41"/>
        <end position="68"/>
    </location>
</feature>
<name>A0ABR4NU18_9SACH</name>
<proteinExistence type="predicted"/>
<keyword evidence="3" id="KW-1185">Reference proteome</keyword>
<reference evidence="2 3" key="1">
    <citation type="submission" date="2024-05" db="EMBL/GenBank/DDBJ databases">
        <title>Long read based assembly of the Candida bracarensis genome reveals expanded adhesin content.</title>
        <authorList>
            <person name="Marcet-Houben M."/>
            <person name="Ksiezopolska E."/>
            <person name="Gabaldon T."/>
        </authorList>
    </citation>
    <scope>NUCLEOTIDE SEQUENCE [LARGE SCALE GENOMIC DNA]</scope>
    <source>
        <strain evidence="2 3">CBM6</strain>
    </source>
</reference>
<evidence type="ECO:0000256" key="1">
    <source>
        <dbReference type="SAM" id="Coils"/>
    </source>
</evidence>
<sequence>MGSDFDNTTLVDDEELRTVFVTKKVGKLACNQGKLGSKYLLQEVRREIRSQEGEIRELKQAIRIIEENKLAKLQSLVQKWRTVSQKTMSYLHYSTLQKIEKMGGFERYREIEMEQKKRDVEVEVLRYEEEMESFLESNDFSTLNEEDQIEYREQVESKMEELENMKEKKLLQIDTEFEDKTTSFTMKELAQILKVQYNLVFPE</sequence>
<evidence type="ECO:0000313" key="3">
    <source>
        <dbReference type="Proteomes" id="UP001623330"/>
    </source>
</evidence>
<protein>
    <submittedName>
        <fullName evidence="2">Meiosis protein 5</fullName>
    </submittedName>
</protein>
<evidence type="ECO:0000313" key="2">
    <source>
        <dbReference type="EMBL" id="KAL3232225.1"/>
    </source>
</evidence>
<dbReference type="Proteomes" id="UP001623330">
    <property type="component" value="Unassembled WGS sequence"/>
</dbReference>